<feature type="chain" id="PRO_5039891754" evidence="1">
    <location>
        <begin position="22"/>
        <end position="189"/>
    </location>
</feature>
<keyword evidence="1" id="KW-0732">Signal</keyword>
<dbReference type="Pfam" id="PF04264">
    <property type="entry name" value="YceI"/>
    <property type="match status" value="1"/>
</dbReference>
<dbReference type="EMBL" id="CP098400">
    <property type="protein sequence ID" value="URW79049.1"/>
    <property type="molecule type" value="Genomic_DNA"/>
</dbReference>
<dbReference type="PANTHER" id="PTHR34406:SF1">
    <property type="entry name" value="PROTEIN YCEI"/>
    <property type="match status" value="1"/>
</dbReference>
<feature type="signal peptide" evidence="1">
    <location>
        <begin position="1"/>
        <end position="21"/>
    </location>
</feature>
<dbReference type="Proteomes" id="UP001056426">
    <property type="component" value="Chromosome"/>
</dbReference>
<evidence type="ECO:0000313" key="3">
    <source>
        <dbReference type="EMBL" id="URW79049.1"/>
    </source>
</evidence>
<dbReference type="RefSeq" id="WP_250722637.1">
    <property type="nucleotide sequence ID" value="NZ_CP098400.1"/>
</dbReference>
<sequence>MKRAINLLLLITLPLFSAIHAENVTVDQKQSKIEVTGTSTLHDWELSTSAINGTSSIAKNGNGQIEISNTKITIKSTDLKSGNSGLDKKAYEALMTDKHANITFVQTAMVEVAEKNGEFTAKVSGNLVIAGKSKPATITIKGQALQNSYKISGNVPLKMTEFGIEPPKAMMGTIKSGDDIVVKFDTYLK</sequence>
<name>A0A9J6ZMX1_9BACT</name>
<protein>
    <submittedName>
        <fullName evidence="3">YceI family protein</fullName>
    </submittedName>
</protein>
<accession>A0A9J6ZMX1</accession>
<evidence type="ECO:0000259" key="2">
    <source>
        <dbReference type="SMART" id="SM00867"/>
    </source>
</evidence>
<dbReference type="Gene3D" id="2.40.128.110">
    <property type="entry name" value="Lipid/polyisoprenoid-binding, YceI-like"/>
    <property type="match status" value="1"/>
</dbReference>
<dbReference type="InterPro" id="IPR007372">
    <property type="entry name" value="Lipid/polyisoprenoid-bd_YceI"/>
</dbReference>
<dbReference type="InterPro" id="IPR036761">
    <property type="entry name" value="TTHA0802/YceI-like_sf"/>
</dbReference>
<organism evidence="3 4">
    <name type="scientific">Xiashengella succiniciproducens</name>
    <dbReference type="NCBI Taxonomy" id="2949635"/>
    <lineage>
        <taxon>Bacteria</taxon>
        <taxon>Pseudomonadati</taxon>
        <taxon>Bacteroidota</taxon>
        <taxon>Bacteroidia</taxon>
        <taxon>Marinilabiliales</taxon>
        <taxon>Marinilabiliaceae</taxon>
        <taxon>Xiashengella</taxon>
    </lineage>
</organism>
<gene>
    <name evidence="3" type="ORF">M9189_09315</name>
</gene>
<dbReference type="AlphaFoldDB" id="A0A9J6ZMX1"/>
<reference evidence="3" key="1">
    <citation type="submission" date="2022-05" db="EMBL/GenBank/DDBJ databases">
        <authorList>
            <person name="Sun X."/>
        </authorList>
    </citation>
    <scope>NUCLEOTIDE SEQUENCE</scope>
    <source>
        <strain evidence="3">Ai-910</strain>
    </source>
</reference>
<dbReference type="SUPFAM" id="SSF101874">
    <property type="entry name" value="YceI-like"/>
    <property type="match status" value="1"/>
</dbReference>
<feature type="domain" description="Lipid/polyisoprenoid-binding YceI-like" evidence="2">
    <location>
        <begin position="23"/>
        <end position="189"/>
    </location>
</feature>
<evidence type="ECO:0000313" key="4">
    <source>
        <dbReference type="Proteomes" id="UP001056426"/>
    </source>
</evidence>
<dbReference type="PANTHER" id="PTHR34406">
    <property type="entry name" value="PROTEIN YCEI"/>
    <property type="match status" value="1"/>
</dbReference>
<keyword evidence="4" id="KW-1185">Reference proteome</keyword>
<dbReference type="SMART" id="SM00867">
    <property type="entry name" value="YceI"/>
    <property type="match status" value="1"/>
</dbReference>
<evidence type="ECO:0000256" key="1">
    <source>
        <dbReference type="SAM" id="SignalP"/>
    </source>
</evidence>
<proteinExistence type="predicted"/>
<reference evidence="3" key="2">
    <citation type="submission" date="2022-06" db="EMBL/GenBank/DDBJ databases">
        <title>Xiashengella guii gen. nov. sp. nov., a bacterium isolated form anaerobic digestion tank.</title>
        <authorList>
            <person name="Huang H."/>
        </authorList>
    </citation>
    <scope>NUCLEOTIDE SEQUENCE</scope>
    <source>
        <strain evidence="3">Ai-910</strain>
    </source>
</reference>
<dbReference type="KEGG" id="alkq:M9189_09315"/>